<protein>
    <submittedName>
        <fullName evidence="1">Phytanoyl-CoA dioxygenase</fullName>
    </submittedName>
</protein>
<accession>A0A7D3V7L8</accession>
<name>A0A7D3V7L8_9VIRU</name>
<dbReference type="PANTHER" id="PTHR20883">
    <property type="entry name" value="PHYTANOYL-COA DIOXYGENASE DOMAIN CONTAINING 1"/>
    <property type="match status" value="1"/>
</dbReference>
<dbReference type="Pfam" id="PF05721">
    <property type="entry name" value="PhyH"/>
    <property type="match status" value="1"/>
</dbReference>
<keyword evidence="1" id="KW-0223">Dioxygenase</keyword>
<evidence type="ECO:0000313" key="2">
    <source>
        <dbReference type="Proteomes" id="UP001162001"/>
    </source>
</evidence>
<dbReference type="PANTHER" id="PTHR20883:SF48">
    <property type="entry name" value="ECTOINE DIOXYGENASE"/>
    <property type="match status" value="1"/>
</dbReference>
<proteinExistence type="predicted"/>
<evidence type="ECO:0000313" key="1">
    <source>
        <dbReference type="EMBL" id="QKF94136.1"/>
    </source>
</evidence>
<organism evidence="1 2">
    <name type="scientific">Fadolivirus FV1/VV64</name>
    <dbReference type="NCBI Taxonomy" id="3070911"/>
    <lineage>
        <taxon>Viruses</taxon>
        <taxon>Varidnaviria</taxon>
        <taxon>Bamfordvirae</taxon>
        <taxon>Nucleocytoviricota</taxon>
        <taxon>Megaviricetes</taxon>
        <taxon>Imitervirales</taxon>
        <taxon>Mimiviridae</taxon>
        <taxon>Klosneuvirinae</taxon>
        <taxon>Fadolivirus</taxon>
        <taxon>Fadolivirus algeromassiliense</taxon>
    </lineage>
</organism>
<dbReference type="GO" id="GO:0051213">
    <property type="term" value="F:dioxygenase activity"/>
    <property type="evidence" value="ECO:0007669"/>
    <property type="project" value="UniProtKB-KW"/>
</dbReference>
<dbReference type="Proteomes" id="UP001162001">
    <property type="component" value="Segment"/>
</dbReference>
<dbReference type="Gene3D" id="2.60.120.620">
    <property type="entry name" value="q2cbj1_9rhob like domain"/>
    <property type="match status" value="1"/>
</dbReference>
<dbReference type="GO" id="GO:0046872">
    <property type="term" value="F:metal ion binding"/>
    <property type="evidence" value="ECO:0007669"/>
    <property type="project" value="UniProtKB-ARBA"/>
</dbReference>
<sequence>MQQIIDDFNKNGYVIIPDAIDSSTCKVLREIIDDLDQKFLTEKHKKEGKHMIHKALFEQYPDVSLEIFKNQKILPIVQSLIGMCGTTPNSYTSSRNLKVHVIHNNAFKVSTGGIGQYPKWHTDDAPIFNTTNGSKLPESIIVAPMVLTCMYYLNDVRGAIDGMTHLIPGSHRIGQPCTDELVKQYEKDIIAPEVKEGSCLIISSSIWHRGASVQEGGHDRYLWQVSYGRRLVGHKYKTIMNYVLPKNFEDLLTTTEDRELMGFLEGGAYS</sequence>
<dbReference type="SUPFAM" id="SSF51197">
    <property type="entry name" value="Clavaminate synthase-like"/>
    <property type="match status" value="1"/>
</dbReference>
<keyword evidence="1" id="KW-0560">Oxidoreductase</keyword>
<dbReference type="EMBL" id="MT418680">
    <property type="protein sequence ID" value="QKF94136.1"/>
    <property type="molecule type" value="Genomic_DNA"/>
</dbReference>
<gene>
    <name evidence="1" type="ORF">Fadolivirus_1_678</name>
</gene>
<reference evidence="1 2" key="1">
    <citation type="submission" date="2020-04" db="EMBL/GenBank/DDBJ databases">
        <title>Advantages and limits of metagenomic assembly and binning of a giant virus.</title>
        <authorList>
            <person name="Schulz F."/>
            <person name="Andreani J."/>
            <person name="Francis R."/>
            <person name="Boudjemaa H."/>
            <person name="Bou Khalil J.Y."/>
            <person name="Lee J."/>
            <person name="La Scola B."/>
            <person name="Woyke T."/>
        </authorList>
    </citation>
    <scope>NUCLEOTIDE SEQUENCE [LARGE SCALE GENOMIC DNA]</scope>
    <source>
        <strain evidence="1 2">FV1/VV64</strain>
    </source>
</reference>
<dbReference type="InterPro" id="IPR008775">
    <property type="entry name" value="Phytyl_CoA_dOase-like"/>
</dbReference>
<keyword evidence="2" id="KW-1185">Reference proteome</keyword>